<dbReference type="Proteomes" id="UP000821837">
    <property type="component" value="Chromosome 3"/>
</dbReference>
<proteinExistence type="predicted"/>
<comment type="caution">
    <text evidence="2">The sequence shown here is derived from an EMBL/GenBank/DDBJ whole genome shotgun (WGS) entry which is preliminary data.</text>
</comment>
<evidence type="ECO:0000256" key="1">
    <source>
        <dbReference type="SAM" id="MobiDB-lite"/>
    </source>
</evidence>
<accession>A0A9D4T202</accession>
<evidence type="ECO:0000313" key="3">
    <source>
        <dbReference type="Proteomes" id="UP000821837"/>
    </source>
</evidence>
<dbReference type="EMBL" id="JABSTV010001249">
    <property type="protein sequence ID" value="KAH7963718.1"/>
    <property type="molecule type" value="Genomic_DNA"/>
</dbReference>
<evidence type="ECO:0000313" key="2">
    <source>
        <dbReference type="EMBL" id="KAH7963718.1"/>
    </source>
</evidence>
<keyword evidence="3" id="KW-1185">Reference proteome</keyword>
<gene>
    <name evidence="2" type="ORF">HPB52_022456</name>
</gene>
<dbReference type="AlphaFoldDB" id="A0A9D4T202"/>
<reference evidence="2" key="2">
    <citation type="submission" date="2021-09" db="EMBL/GenBank/DDBJ databases">
        <authorList>
            <person name="Jia N."/>
            <person name="Wang J."/>
            <person name="Shi W."/>
            <person name="Du L."/>
            <person name="Sun Y."/>
            <person name="Zhan W."/>
            <person name="Jiang J."/>
            <person name="Wang Q."/>
            <person name="Zhang B."/>
            <person name="Ji P."/>
            <person name="Sakyi L.B."/>
            <person name="Cui X."/>
            <person name="Yuan T."/>
            <person name="Jiang B."/>
            <person name="Yang W."/>
            <person name="Lam T.T.-Y."/>
            <person name="Chang Q."/>
            <person name="Ding S."/>
            <person name="Wang X."/>
            <person name="Zhu J."/>
            <person name="Ruan X."/>
            <person name="Zhao L."/>
            <person name="Wei J."/>
            <person name="Que T."/>
            <person name="Du C."/>
            <person name="Cheng J."/>
            <person name="Dai P."/>
            <person name="Han X."/>
            <person name="Huang E."/>
            <person name="Gao Y."/>
            <person name="Liu J."/>
            <person name="Shao H."/>
            <person name="Ye R."/>
            <person name="Li L."/>
            <person name="Wei W."/>
            <person name="Wang X."/>
            <person name="Wang C."/>
            <person name="Huo Q."/>
            <person name="Li W."/>
            <person name="Guo W."/>
            <person name="Chen H."/>
            <person name="Chen S."/>
            <person name="Zhou L."/>
            <person name="Zhou L."/>
            <person name="Ni X."/>
            <person name="Tian J."/>
            <person name="Zhou Y."/>
            <person name="Sheng Y."/>
            <person name="Liu T."/>
            <person name="Pan Y."/>
            <person name="Xia L."/>
            <person name="Li J."/>
            <person name="Zhao F."/>
            <person name="Cao W."/>
        </authorList>
    </citation>
    <scope>NUCLEOTIDE SEQUENCE</scope>
    <source>
        <strain evidence="2">Rsan-2018</strain>
        <tissue evidence="2">Larvae</tissue>
    </source>
</reference>
<name>A0A9D4T202_RHISA</name>
<feature type="region of interest" description="Disordered" evidence="1">
    <location>
        <begin position="1"/>
        <end position="49"/>
    </location>
</feature>
<dbReference type="VEuPathDB" id="VectorBase:RSAN_041437"/>
<feature type="compositionally biased region" description="Polar residues" evidence="1">
    <location>
        <begin position="8"/>
        <end position="20"/>
    </location>
</feature>
<reference evidence="2" key="1">
    <citation type="journal article" date="2020" name="Cell">
        <title>Large-Scale Comparative Analyses of Tick Genomes Elucidate Their Genetic Diversity and Vector Capacities.</title>
        <authorList>
            <consortium name="Tick Genome and Microbiome Consortium (TIGMIC)"/>
            <person name="Jia N."/>
            <person name="Wang J."/>
            <person name="Shi W."/>
            <person name="Du L."/>
            <person name="Sun Y."/>
            <person name="Zhan W."/>
            <person name="Jiang J.F."/>
            <person name="Wang Q."/>
            <person name="Zhang B."/>
            <person name="Ji P."/>
            <person name="Bell-Sakyi L."/>
            <person name="Cui X.M."/>
            <person name="Yuan T.T."/>
            <person name="Jiang B.G."/>
            <person name="Yang W.F."/>
            <person name="Lam T.T."/>
            <person name="Chang Q.C."/>
            <person name="Ding S.J."/>
            <person name="Wang X.J."/>
            <person name="Zhu J.G."/>
            <person name="Ruan X.D."/>
            <person name="Zhao L."/>
            <person name="Wei J.T."/>
            <person name="Ye R.Z."/>
            <person name="Que T.C."/>
            <person name="Du C.H."/>
            <person name="Zhou Y.H."/>
            <person name="Cheng J.X."/>
            <person name="Dai P.F."/>
            <person name="Guo W.B."/>
            <person name="Han X.H."/>
            <person name="Huang E.J."/>
            <person name="Li L.F."/>
            <person name="Wei W."/>
            <person name="Gao Y.C."/>
            <person name="Liu J.Z."/>
            <person name="Shao H.Z."/>
            <person name="Wang X."/>
            <person name="Wang C.C."/>
            <person name="Yang T.C."/>
            <person name="Huo Q.B."/>
            <person name="Li W."/>
            <person name="Chen H.Y."/>
            <person name="Chen S.E."/>
            <person name="Zhou L.G."/>
            <person name="Ni X.B."/>
            <person name="Tian J.H."/>
            <person name="Sheng Y."/>
            <person name="Liu T."/>
            <person name="Pan Y.S."/>
            <person name="Xia L.Y."/>
            <person name="Li J."/>
            <person name="Zhao F."/>
            <person name="Cao W.C."/>
        </authorList>
    </citation>
    <scope>NUCLEOTIDE SEQUENCE</scope>
    <source>
        <strain evidence="2">Rsan-2018</strain>
    </source>
</reference>
<protein>
    <submittedName>
        <fullName evidence="2">Uncharacterized protein</fullName>
    </submittedName>
</protein>
<organism evidence="2 3">
    <name type="scientific">Rhipicephalus sanguineus</name>
    <name type="common">Brown dog tick</name>
    <name type="synonym">Ixodes sanguineus</name>
    <dbReference type="NCBI Taxonomy" id="34632"/>
    <lineage>
        <taxon>Eukaryota</taxon>
        <taxon>Metazoa</taxon>
        <taxon>Ecdysozoa</taxon>
        <taxon>Arthropoda</taxon>
        <taxon>Chelicerata</taxon>
        <taxon>Arachnida</taxon>
        <taxon>Acari</taxon>
        <taxon>Parasitiformes</taxon>
        <taxon>Ixodida</taxon>
        <taxon>Ixodoidea</taxon>
        <taxon>Ixodidae</taxon>
        <taxon>Rhipicephalinae</taxon>
        <taxon>Rhipicephalus</taxon>
        <taxon>Rhipicephalus</taxon>
    </lineage>
</organism>
<sequence>MGGIIRSNKVSGTEKNTEVSSKGFLADSVNGSGVTSETEHAADSPVVGDRSDGVTVRELLNAAVEKYHVLTALLERLAPSATPQPVSAGTPGRIAEFQLMPGISSNIPNFDGCDDEPSARNRIENLRTTATLHSWPESFKRETAKSRLTGPARDWLRSSIRGEAAAERWRKMHERVQLCYETSVVYFHAEVRLCNEADLDF</sequence>